<dbReference type="KEGG" id="ang:An04g06850"/>
<gene>
    <name evidence="2" type="ORF">An04g06850</name>
</gene>
<organism evidence="2">
    <name type="scientific">Aspergillus niger</name>
    <dbReference type="NCBI Taxonomy" id="5061"/>
    <lineage>
        <taxon>Eukaryota</taxon>
        <taxon>Fungi</taxon>
        <taxon>Dikarya</taxon>
        <taxon>Ascomycota</taxon>
        <taxon>Pezizomycotina</taxon>
        <taxon>Eurotiomycetes</taxon>
        <taxon>Eurotiomycetidae</taxon>
        <taxon>Eurotiales</taxon>
        <taxon>Aspergillaceae</taxon>
        <taxon>Aspergillus</taxon>
        <taxon>Aspergillus subgen. Circumdati</taxon>
    </lineage>
</organism>
<dbReference type="GeneID" id="84590959"/>
<sequence length="173" mass="19436">MSTVMWVPQYPSPCVPYQFTSDLEAKGEVNRSESQDDDGRWVGSETGGNDCGEASSTVRGGKRPRGEKGRDKDTGRSQEEQPLFPQAARDKEREKERPTNEYEMRQPEAGKGMTANARVEEQMSEELEEKEGNKNQNQKKKAVEKASQKAKRESRKEGLNPKLEPDGEFAEAP</sequence>
<feature type="compositionally biased region" description="Basic and acidic residues" evidence="1">
    <location>
        <begin position="64"/>
        <end position="79"/>
    </location>
</feature>
<feature type="compositionally biased region" description="Basic and acidic residues" evidence="1">
    <location>
        <begin position="141"/>
        <end position="165"/>
    </location>
</feature>
<protein>
    <submittedName>
        <fullName evidence="2">Uncharacterized protein</fullName>
    </submittedName>
</protein>
<feature type="compositionally biased region" description="Basic and acidic residues" evidence="1">
    <location>
        <begin position="88"/>
        <end position="108"/>
    </location>
</feature>
<evidence type="ECO:0000313" key="2">
    <source>
        <dbReference type="RefSeq" id="XP_059603629.1"/>
    </source>
</evidence>
<accession>A0AAJ8BUP7</accession>
<evidence type="ECO:0000256" key="1">
    <source>
        <dbReference type="SAM" id="MobiDB-lite"/>
    </source>
</evidence>
<dbReference type="VEuPathDB" id="FungiDB:An04g06850"/>
<dbReference type="AlphaFoldDB" id="A0AAJ8BUP7"/>
<name>A0AAJ8BUP7_ASPNG</name>
<dbReference type="RefSeq" id="XP_059603629.1">
    <property type="nucleotide sequence ID" value="XM_059747614.1"/>
</dbReference>
<reference evidence="2" key="2">
    <citation type="submission" date="2025-08" db="UniProtKB">
        <authorList>
            <consortium name="RefSeq"/>
        </authorList>
    </citation>
    <scope>IDENTIFICATION</scope>
</reference>
<proteinExistence type="predicted"/>
<feature type="compositionally biased region" description="Basic and acidic residues" evidence="1">
    <location>
        <begin position="26"/>
        <end position="40"/>
    </location>
</feature>
<feature type="region of interest" description="Disordered" evidence="1">
    <location>
        <begin position="26"/>
        <end position="173"/>
    </location>
</feature>
<reference evidence="2" key="1">
    <citation type="submission" date="2025-02" db="EMBL/GenBank/DDBJ databases">
        <authorList>
            <consortium name="NCBI Genome Project"/>
        </authorList>
    </citation>
    <scope>NUCLEOTIDE SEQUENCE</scope>
</reference>